<feature type="domain" description="Rhodanese" evidence="2">
    <location>
        <begin position="66"/>
        <end position="149"/>
    </location>
</feature>
<organism evidence="3 4">
    <name type="scientific">Mucilaginibacter calamicampi</name>
    <dbReference type="NCBI Taxonomy" id="1302352"/>
    <lineage>
        <taxon>Bacteria</taxon>
        <taxon>Pseudomonadati</taxon>
        <taxon>Bacteroidota</taxon>
        <taxon>Sphingobacteriia</taxon>
        <taxon>Sphingobacteriales</taxon>
        <taxon>Sphingobacteriaceae</taxon>
        <taxon>Mucilaginibacter</taxon>
    </lineage>
</organism>
<name>A0ABW2YYM7_9SPHI</name>
<keyword evidence="1" id="KW-0732">Signal</keyword>
<dbReference type="Pfam" id="PF00581">
    <property type="entry name" value="Rhodanese"/>
    <property type="match status" value="1"/>
</dbReference>
<evidence type="ECO:0000313" key="4">
    <source>
        <dbReference type="Proteomes" id="UP001596958"/>
    </source>
</evidence>
<dbReference type="SUPFAM" id="SSF52821">
    <property type="entry name" value="Rhodanese/Cell cycle control phosphatase"/>
    <property type="match status" value="1"/>
</dbReference>
<dbReference type="Gene3D" id="3.40.250.10">
    <property type="entry name" value="Rhodanese-like domain"/>
    <property type="match status" value="1"/>
</dbReference>
<comment type="caution">
    <text evidence="3">The sequence shown here is derived from an EMBL/GenBank/DDBJ whole genome shotgun (WGS) entry which is preliminary data.</text>
</comment>
<sequence length="150" mass="16407">MKNLSATLLLLFMALMANAQVSASMSMPATATPWSPTELMEPGELNYVIKSNKAPVIFNTGTVEDIKGAIHIGSINESANLEKLKTALKAHAKNTEIVVYCGCCPFGKCPNIRPAYKLLKDLGYTNVKVLNLYVNLRNNWTSAGYPLEKE</sequence>
<dbReference type="CDD" id="cd00158">
    <property type="entry name" value="RHOD"/>
    <property type="match status" value="1"/>
</dbReference>
<protein>
    <submittedName>
        <fullName evidence="3">Rhodanese-like domain-containing protein</fullName>
    </submittedName>
</protein>
<gene>
    <name evidence="3" type="ORF">ACFQZS_12380</name>
</gene>
<accession>A0ABW2YYM7</accession>
<feature type="signal peptide" evidence="1">
    <location>
        <begin position="1"/>
        <end position="19"/>
    </location>
</feature>
<evidence type="ECO:0000256" key="1">
    <source>
        <dbReference type="SAM" id="SignalP"/>
    </source>
</evidence>
<dbReference type="InterPro" id="IPR001763">
    <property type="entry name" value="Rhodanese-like_dom"/>
</dbReference>
<keyword evidence="4" id="KW-1185">Reference proteome</keyword>
<evidence type="ECO:0000259" key="2">
    <source>
        <dbReference type="PROSITE" id="PS50206"/>
    </source>
</evidence>
<dbReference type="EMBL" id="JBHTHU010000009">
    <property type="protein sequence ID" value="MFD0750943.1"/>
    <property type="molecule type" value="Genomic_DNA"/>
</dbReference>
<reference evidence="4" key="1">
    <citation type="journal article" date="2019" name="Int. J. Syst. Evol. Microbiol.">
        <title>The Global Catalogue of Microorganisms (GCM) 10K type strain sequencing project: providing services to taxonomists for standard genome sequencing and annotation.</title>
        <authorList>
            <consortium name="The Broad Institute Genomics Platform"/>
            <consortium name="The Broad Institute Genome Sequencing Center for Infectious Disease"/>
            <person name="Wu L."/>
            <person name="Ma J."/>
        </authorList>
    </citation>
    <scope>NUCLEOTIDE SEQUENCE [LARGE SCALE GENOMIC DNA]</scope>
    <source>
        <strain evidence="4">CCUG 63418</strain>
    </source>
</reference>
<proteinExistence type="predicted"/>
<dbReference type="PROSITE" id="PS50206">
    <property type="entry name" value="RHODANESE_3"/>
    <property type="match status" value="1"/>
</dbReference>
<evidence type="ECO:0000313" key="3">
    <source>
        <dbReference type="EMBL" id="MFD0750943.1"/>
    </source>
</evidence>
<dbReference type="InterPro" id="IPR036873">
    <property type="entry name" value="Rhodanese-like_dom_sf"/>
</dbReference>
<dbReference type="Proteomes" id="UP001596958">
    <property type="component" value="Unassembled WGS sequence"/>
</dbReference>
<dbReference type="RefSeq" id="WP_377100662.1">
    <property type="nucleotide sequence ID" value="NZ_JBHTHU010000009.1"/>
</dbReference>
<feature type="chain" id="PRO_5046007681" evidence="1">
    <location>
        <begin position="20"/>
        <end position="150"/>
    </location>
</feature>